<evidence type="ECO:0000256" key="6">
    <source>
        <dbReference type="ARBA" id="ARBA00022967"/>
    </source>
</evidence>
<proteinExistence type="inferred from homology"/>
<comment type="subcellular location">
    <subcellularLocation>
        <location evidence="10">Cell inner membrane</location>
        <topology evidence="10">Multi-pass membrane protein</topology>
    </subcellularLocation>
</comment>
<dbReference type="HAMAP" id="MF_00462">
    <property type="entry name" value="RsxD_RnfD"/>
    <property type="match status" value="1"/>
</dbReference>
<dbReference type="InterPro" id="IPR004338">
    <property type="entry name" value="NqrB/RnfD"/>
</dbReference>
<keyword evidence="9 10" id="KW-0472">Membrane</keyword>
<gene>
    <name evidence="10" type="primary">rnfD</name>
    <name evidence="12" type="ORF">HU737_016605</name>
    <name evidence="11" type="ORF">HU737_18565</name>
</gene>
<keyword evidence="10" id="KW-0997">Cell inner membrane</keyword>
<keyword evidence="3 10" id="KW-0285">Flavoprotein</keyword>
<dbReference type="GO" id="GO:0055085">
    <property type="term" value="P:transmembrane transport"/>
    <property type="evidence" value="ECO:0007669"/>
    <property type="project" value="InterPro"/>
</dbReference>
<evidence type="ECO:0000313" key="11">
    <source>
        <dbReference type="EMBL" id="MBC3442696.1"/>
    </source>
</evidence>
<name>A0A923G274_9PSED</name>
<comment type="caution">
    <text evidence="11">The sequence shown here is derived from an EMBL/GenBank/DDBJ whole genome shotgun (WGS) entry which is preliminary data.</text>
</comment>
<dbReference type="RefSeq" id="WP_186556217.1">
    <property type="nucleotide sequence ID" value="NZ_JABWRE020000001.1"/>
</dbReference>
<comment type="cofactor">
    <cofactor evidence="10">
        <name>FMN</name>
        <dbReference type="ChEBI" id="CHEBI:58210"/>
    </cofactor>
</comment>
<evidence type="ECO:0000256" key="5">
    <source>
        <dbReference type="ARBA" id="ARBA00022692"/>
    </source>
</evidence>
<keyword evidence="7 10" id="KW-0249">Electron transport</keyword>
<keyword evidence="8 10" id="KW-1133">Transmembrane helix</keyword>
<keyword evidence="5 10" id="KW-0812">Transmembrane</keyword>
<evidence type="ECO:0000256" key="10">
    <source>
        <dbReference type="HAMAP-Rule" id="MF_00462"/>
    </source>
</evidence>
<keyword evidence="10" id="KW-1003">Cell membrane</keyword>
<dbReference type="PANTHER" id="PTHR30578">
    <property type="entry name" value="ELECTRON TRANSPORT COMPLEX PROTEIN RNFD"/>
    <property type="match status" value="1"/>
</dbReference>
<dbReference type="Pfam" id="PF03116">
    <property type="entry name" value="NQR2_RnfD_RnfE"/>
    <property type="match status" value="1"/>
</dbReference>
<dbReference type="GO" id="GO:0022900">
    <property type="term" value="P:electron transport chain"/>
    <property type="evidence" value="ECO:0007669"/>
    <property type="project" value="UniProtKB-UniRule"/>
</dbReference>
<dbReference type="NCBIfam" id="TIGR01946">
    <property type="entry name" value="rnfD"/>
    <property type="match status" value="1"/>
</dbReference>
<evidence type="ECO:0000256" key="4">
    <source>
        <dbReference type="ARBA" id="ARBA00022643"/>
    </source>
</evidence>
<dbReference type="EMBL" id="JABWRE020000001">
    <property type="protein sequence ID" value="MBV4537590.1"/>
    <property type="molecule type" value="Genomic_DNA"/>
</dbReference>
<reference evidence="12" key="3">
    <citation type="submission" date="2021-06" db="EMBL/GenBank/DDBJ databases">
        <title>Updating the genus Pseudomonas: Description of 43 new species and partition of the Pseudomonas putida group.</title>
        <authorList>
            <person name="Girard L."/>
            <person name="Lood C."/>
            <person name="Vandamme P."/>
            <person name="Rokni-Zadeh H."/>
            <person name="Van Noort V."/>
            <person name="Hofte M."/>
            <person name="Lavigne R."/>
            <person name="De Mot R."/>
        </authorList>
    </citation>
    <scope>NUCLEOTIDE SEQUENCE</scope>
    <source>
        <strain evidence="12">SWRI10</strain>
    </source>
</reference>
<evidence type="ECO:0000256" key="7">
    <source>
        <dbReference type="ARBA" id="ARBA00022982"/>
    </source>
</evidence>
<dbReference type="EMBL" id="JABWRE010000015">
    <property type="protein sequence ID" value="MBC3442696.1"/>
    <property type="molecule type" value="Genomic_DNA"/>
</dbReference>
<comment type="caution">
    <text evidence="10">Lacks conserved residue(s) required for the propagation of feature annotation.</text>
</comment>
<evidence type="ECO:0000256" key="3">
    <source>
        <dbReference type="ARBA" id="ARBA00022630"/>
    </source>
</evidence>
<comment type="similarity">
    <text evidence="10">Belongs to the NqrB/RnfD family.</text>
</comment>
<feature type="transmembrane region" description="Helical" evidence="10">
    <location>
        <begin position="214"/>
        <end position="232"/>
    </location>
</feature>
<feature type="transmembrane region" description="Helical" evidence="10">
    <location>
        <begin position="244"/>
        <end position="260"/>
    </location>
</feature>
<feature type="transmembrane region" description="Helical" evidence="10">
    <location>
        <begin position="12"/>
        <end position="30"/>
    </location>
</feature>
<keyword evidence="6 10" id="KW-1278">Translocase</keyword>
<keyword evidence="1 10" id="KW-0813">Transport</keyword>
<keyword evidence="2 10" id="KW-0597">Phosphoprotein</keyword>
<dbReference type="GO" id="GO:0005886">
    <property type="term" value="C:plasma membrane"/>
    <property type="evidence" value="ECO:0007669"/>
    <property type="project" value="UniProtKB-SubCell"/>
</dbReference>
<evidence type="ECO:0000313" key="12">
    <source>
        <dbReference type="EMBL" id="MBV4537590.1"/>
    </source>
</evidence>
<evidence type="ECO:0000256" key="8">
    <source>
        <dbReference type="ARBA" id="ARBA00022989"/>
    </source>
</evidence>
<feature type="transmembrane region" description="Helical" evidence="10">
    <location>
        <begin position="61"/>
        <end position="81"/>
    </location>
</feature>
<accession>A0A923G274</accession>
<dbReference type="PANTHER" id="PTHR30578:SF0">
    <property type="entry name" value="ION-TRANSLOCATING OXIDOREDUCTASE COMPLEX SUBUNIT D"/>
    <property type="match status" value="1"/>
</dbReference>
<dbReference type="InterPro" id="IPR011303">
    <property type="entry name" value="RnfD_bac"/>
</dbReference>
<keyword evidence="4 10" id="KW-0288">FMN</keyword>
<evidence type="ECO:0000256" key="9">
    <source>
        <dbReference type="ARBA" id="ARBA00023136"/>
    </source>
</evidence>
<reference evidence="11" key="1">
    <citation type="journal article" date="2020" name="Microorganisms">
        <title>Reliable Identification of Environmental Pseudomonas Isolates Using the rpoD Gene.</title>
        <authorList>
            <consortium name="The Broad Institute Genome Sequencing Platform"/>
            <person name="Girard L."/>
            <person name="Lood C."/>
            <person name="Rokni-Zadeh H."/>
            <person name="van Noort V."/>
            <person name="Lavigne R."/>
            <person name="De Mot R."/>
        </authorList>
    </citation>
    <scope>NUCLEOTIDE SEQUENCE</scope>
    <source>
        <strain evidence="11">SWRI10</strain>
    </source>
</reference>
<feature type="transmembrane region" description="Helical" evidence="10">
    <location>
        <begin position="272"/>
        <end position="291"/>
    </location>
</feature>
<sequence>MTQAPDPRLRTAMGLVLLACVPGLLALLWLQGWGVLFNLILCACAASASEALLLKLRGQQLLPSLVDGSALVTAVLLAAALPPYAPWWLPVLGASVAIGIGKQAFGGVGRNLFNPAMVGYAFVLLSFPLQMNHWPGPIPGLPESLQLVFGNASIDAWAQPTALDGLRHNRSLTVEELFARHPGFGSIGARPGEWVNLAFLLGGLFLLQRKVFSWHAPVGLLGGLLVFSLLGWNGSGSDSNGSPLLHLFSGSTMLAAFFIATEPVSGPKPALARLLFGIGAGLLIYLIRTWGNYPDGSAFAILLMNLAVPSLERLAMRRQQAAS</sequence>
<dbReference type="EC" id="7.-.-.-" evidence="10"/>
<organism evidence="11">
    <name type="scientific">Pseudomonas urmiensis</name>
    <dbReference type="NCBI Taxonomy" id="2745493"/>
    <lineage>
        <taxon>Bacteria</taxon>
        <taxon>Pseudomonadati</taxon>
        <taxon>Pseudomonadota</taxon>
        <taxon>Gammaproteobacteria</taxon>
        <taxon>Pseudomonadales</taxon>
        <taxon>Pseudomonadaceae</taxon>
        <taxon>Pseudomonas</taxon>
    </lineage>
</organism>
<comment type="subunit">
    <text evidence="10">The complex is composed of six subunits: RnfA, RnfB, RnfC, RnfD, RnfE and RnfG.</text>
</comment>
<dbReference type="AlphaFoldDB" id="A0A923G274"/>
<feature type="transmembrane region" description="Helical" evidence="10">
    <location>
        <begin position="112"/>
        <end position="131"/>
    </location>
</feature>
<evidence type="ECO:0000256" key="1">
    <source>
        <dbReference type="ARBA" id="ARBA00022448"/>
    </source>
</evidence>
<reference evidence="11" key="2">
    <citation type="submission" date="2020-07" db="EMBL/GenBank/DDBJ databases">
        <authorList>
            <person name="Lood C."/>
            <person name="Girard L."/>
        </authorList>
    </citation>
    <scope>NUCLEOTIDE SEQUENCE</scope>
    <source>
        <strain evidence="11">SWRI10</strain>
    </source>
</reference>
<comment type="function">
    <text evidence="10">Part of a membrane-bound complex that couples electron transfer with translocation of ions across the membrane.</text>
</comment>
<dbReference type="Proteomes" id="UP000599879">
    <property type="component" value="Unassembled WGS sequence"/>
</dbReference>
<protein>
    <recommendedName>
        <fullName evidence="10">Ion-translocating oxidoreductase complex subunit D</fullName>
        <ecNumber evidence="10">7.-.-.-</ecNumber>
    </recommendedName>
    <alternativeName>
        <fullName evidence="10">Rnf electron transport complex subunit D</fullName>
    </alternativeName>
</protein>
<evidence type="ECO:0000256" key="2">
    <source>
        <dbReference type="ARBA" id="ARBA00022553"/>
    </source>
</evidence>